<accession>A0A9W9VZD0</accession>
<evidence type="ECO:0000256" key="1">
    <source>
        <dbReference type="SAM" id="SignalP"/>
    </source>
</evidence>
<protein>
    <submittedName>
        <fullName evidence="2">Lipase</fullName>
    </submittedName>
</protein>
<dbReference type="GeneID" id="81371321"/>
<proteinExistence type="predicted"/>
<organism evidence="2 3">
    <name type="scientific">Penicillium cosmopolitanum</name>
    <dbReference type="NCBI Taxonomy" id="1131564"/>
    <lineage>
        <taxon>Eukaryota</taxon>
        <taxon>Fungi</taxon>
        <taxon>Dikarya</taxon>
        <taxon>Ascomycota</taxon>
        <taxon>Pezizomycotina</taxon>
        <taxon>Eurotiomycetes</taxon>
        <taxon>Eurotiomycetidae</taxon>
        <taxon>Eurotiales</taxon>
        <taxon>Aspergillaceae</taxon>
        <taxon>Penicillium</taxon>
    </lineage>
</organism>
<evidence type="ECO:0000313" key="3">
    <source>
        <dbReference type="Proteomes" id="UP001147747"/>
    </source>
</evidence>
<name>A0A9W9VZD0_9EURO</name>
<dbReference type="InterPro" id="IPR029058">
    <property type="entry name" value="AB_hydrolase_fold"/>
</dbReference>
<dbReference type="InterPro" id="IPR053228">
    <property type="entry name" value="Stereospecific_Lipase"/>
</dbReference>
<dbReference type="PANTHER" id="PTHR37574:SF1">
    <property type="entry name" value="LIPASE B"/>
    <property type="match status" value="1"/>
</dbReference>
<dbReference type="EMBL" id="JAPZBU010000008">
    <property type="protein sequence ID" value="KAJ5392214.1"/>
    <property type="molecule type" value="Genomic_DNA"/>
</dbReference>
<gene>
    <name evidence="2" type="ORF">N7509_007704</name>
</gene>
<feature type="chain" id="PRO_5040878482" evidence="1">
    <location>
        <begin position="23"/>
        <end position="432"/>
    </location>
</feature>
<dbReference type="SUPFAM" id="SSF53474">
    <property type="entry name" value="alpha/beta-Hydrolases"/>
    <property type="match status" value="1"/>
</dbReference>
<dbReference type="GO" id="GO:0017000">
    <property type="term" value="P:antibiotic biosynthetic process"/>
    <property type="evidence" value="ECO:0007669"/>
    <property type="project" value="UniProtKB-ARBA"/>
</dbReference>
<reference evidence="2" key="1">
    <citation type="submission" date="2022-12" db="EMBL/GenBank/DDBJ databases">
        <authorList>
            <person name="Petersen C."/>
        </authorList>
    </citation>
    <scope>NUCLEOTIDE SEQUENCE</scope>
    <source>
        <strain evidence="2">IBT 29677</strain>
    </source>
</reference>
<dbReference type="OrthoDB" id="4605274at2759"/>
<feature type="signal peptide" evidence="1">
    <location>
        <begin position="1"/>
        <end position="22"/>
    </location>
</feature>
<dbReference type="Proteomes" id="UP001147747">
    <property type="component" value="Unassembled WGS sequence"/>
</dbReference>
<dbReference type="PANTHER" id="PTHR37574">
    <property type="entry name" value="LIPASE B"/>
    <property type="match status" value="1"/>
</dbReference>
<reference evidence="2" key="2">
    <citation type="journal article" date="2023" name="IMA Fungus">
        <title>Comparative genomic study of the Penicillium genus elucidates a diverse pangenome and 15 lateral gene transfer events.</title>
        <authorList>
            <person name="Petersen C."/>
            <person name="Sorensen T."/>
            <person name="Nielsen M.R."/>
            <person name="Sondergaard T.E."/>
            <person name="Sorensen J.L."/>
            <person name="Fitzpatrick D.A."/>
            <person name="Frisvad J.C."/>
            <person name="Nielsen K.L."/>
        </authorList>
    </citation>
    <scope>NUCLEOTIDE SEQUENCE</scope>
    <source>
        <strain evidence="2">IBT 29677</strain>
    </source>
</reference>
<comment type="caution">
    <text evidence="2">The sequence shown here is derived from an EMBL/GenBank/DDBJ whole genome shotgun (WGS) entry which is preliminary data.</text>
</comment>
<dbReference type="AlphaFoldDB" id="A0A9W9VZD0"/>
<dbReference type="GO" id="GO:0072330">
    <property type="term" value="P:monocarboxylic acid biosynthetic process"/>
    <property type="evidence" value="ECO:0007669"/>
    <property type="project" value="UniProtKB-ARBA"/>
</dbReference>
<sequence length="432" mass="45667">MKGSHLLGLQVGLLVIAGATTAIGQPATTSKTTTTTTTTPLLTTLFNAASNNENNAIISDIAALLQQTYSTTAPSSVESALSALQRQLSNGAPSIEDAAHGITKAGLIPPDIFKPIYPTKAPGDASYSLSEETLRSAIHIPQSFEYGQNNKTPIILVPGTAIPAGTTFTFNFGKLGTSHAVDPVWLNLPSASLSDAQVNAEFVAYAINYISTKSNQPIPILTWSQGGLNTQWALKFWPSTRSKVSDFIAISPDFHGTVIRTLVCPALSLLVCTPSLWQQGYNTSFIRTLRANDGDSAYVPTTIIYSTVDEIVQPQSGPFASALLSDVRGVGVTTAHLQTVCAGRVGGGFYTHEGVLYNPLAWVLALDAIAHDGPADLDRIDRDGVCGQMVAPELDLSDLLGTEALLVVAVLELALYTPHTIAEPPIMDYASS</sequence>
<evidence type="ECO:0000313" key="2">
    <source>
        <dbReference type="EMBL" id="KAJ5392214.1"/>
    </source>
</evidence>
<keyword evidence="1" id="KW-0732">Signal</keyword>
<dbReference type="RefSeq" id="XP_056487892.1">
    <property type="nucleotide sequence ID" value="XM_056632341.1"/>
</dbReference>
<keyword evidence="3" id="KW-1185">Reference proteome</keyword>
<dbReference type="Gene3D" id="3.40.50.1820">
    <property type="entry name" value="alpha/beta hydrolase"/>
    <property type="match status" value="1"/>
</dbReference>